<dbReference type="InterPro" id="IPR036249">
    <property type="entry name" value="Thioredoxin-like_sf"/>
</dbReference>
<dbReference type="Proteomes" id="UP001055712">
    <property type="component" value="Unassembled WGS sequence"/>
</dbReference>
<dbReference type="CDD" id="cd02947">
    <property type="entry name" value="TRX_family"/>
    <property type="match status" value="1"/>
</dbReference>
<accession>A0A9D4YZP4</accession>
<dbReference type="InterPro" id="IPR044193">
    <property type="entry name" value="TRL33"/>
</dbReference>
<evidence type="ECO:0000313" key="2">
    <source>
        <dbReference type="EMBL" id="KAI3433925.1"/>
    </source>
</evidence>
<dbReference type="Pfam" id="PF00085">
    <property type="entry name" value="Thioredoxin"/>
    <property type="match status" value="1"/>
</dbReference>
<reference evidence="2" key="2">
    <citation type="submission" date="2020-11" db="EMBL/GenBank/DDBJ databases">
        <authorList>
            <person name="Cecchin M."/>
            <person name="Marcolungo L."/>
            <person name="Rossato M."/>
            <person name="Girolomoni L."/>
            <person name="Cosentino E."/>
            <person name="Cuine S."/>
            <person name="Li-Beisson Y."/>
            <person name="Delledonne M."/>
            <person name="Ballottari M."/>
        </authorList>
    </citation>
    <scope>NUCLEOTIDE SEQUENCE</scope>
    <source>
        <strain evidence="2">211/11P</strain>
        <tissue evidence="2">Whole cell</tissue>
    </source>
</reference>
<dbReference type="Gene3D" id="3.40.30.10">
    <property type="entry name" value="Glutaredoxin"/>
    <property type="match status" value="1"/>
</dbReference>
<dbReference type="EMBL" id="SIDB01000004">
    <property type="protein sequence ID" value="KAI3433925.1"/>
    <property type="molecule type" value="Genomic_DNA"/>
</dbReference>
<reference evidence="2" key="1">
    <citation type="journal article" date="2019" name="Plant J.">
        <title>Chlorella vulgaris genome assembly and annotation reveals the molecular basis for metabolic acclimation to high light conditions.</title>
        <authorList>
            <person name="Cecchin M."/>
            <person name="Marcolungo L."/>
            <person name="Rossato M."/>
            <person name="Girolomoni L."/>
            <person name="Cosentino E."/>
            <person name="Cuine S."/>
            <person name="Li-Beisson Y."/>
            <person name="Delledonne M."/>
            <person name="Ballottari M."/>
        </authorList>
    </citation>
    <scope>NUCLEOTIDE SEQUENCE</scope>
    <source>
        <strain evidence="2">211/11P</strain>
    </source>
</reference>
<keyword evidence="3" id="KW-1185">Reference proteome</keyword>
<gene>
    <name evidence="2" type="ORF">D9Q98_003727</name>
</gene>
<comment type="caution">
    <text evidence="2">The sequence shown here is derived from an EMBL/GenBank/DDBJ whole genome shotgun (WGS) entry which is preliminary data.</text>
</comment>
<name>A0A9D4YZP4_CHLVU</name>
<dbReference type="OrthoDB" id="2121326at2759"/>
<proteinExistence type="predicted"/>
<dbReference type="PANTHER" id="PTHR47571">
    <property type="entry name" value="THIOREDOXIN-LIKE 3-3"/>
    <property type="match status" value="1"/>
</dbReference>
<dbReference type="PANTHER" id="PTHR47571:SF1">
    <property type="entry name" value="THIOREDOXIN-LIKE 3-3"/>
    <property type="match status" value="1"/>
</dbReference>
<evidence type="ECO:0000313" key="3">
    <source>
        <dbReference type="Proteomes" id="UP001055712"/>
    </source>
</evidence>
<protein>
    <recommendedName>
        <fullName evidence="1">Thioredoxin domain-containing protein</fullName>
    </recommendedName>
</protein>
<sequence>MVDNGAALQHRGGWRSLRSPFQQPQERFAAAGDMPQPVRKAHVAKLTPNMTGVRTDEQLSQLLQRSRNDTVLVNFGSSWCAHCHKMFPSFVSLSKQYPRLRYALAQVDYMHEGVRGITCTPTFAVYRQGKKVDQFFGANPQQLQDRIWLHSQDVGQPS</sequence>
<organism evidence="2 3">
    <name type="scientific">Chlorella vulgaris</name>
    <name type="common">Green alga</name>
    <dbReference type="NCBI Taxonomy" id="3077"/>
    <lineage>
        <taxon>Eukaryota</taxon>
        <taxon>Viridiplantae</taxon>
        <taxon>Chlorophyta</taxon>
        <taxon>core chlorophytes</taxon>
        <taxon>Trebouxiophyceae</taxon>
        <taxon>Chlorellales</taxon>
        <taxon>Chlorellaceae</taxon>
        <taxon>Chlorella clade</taxon>
        <taxon>Chlorella</taxon>
    </lineage>
</organism>
<feature type="domain" description="Thioredoxin" evidence="1">
    <location>
        <begin position="41"/>
        <end position="152"/>
    </location>
</feature>
<dbReference type="AlphaFoldDB" id="A0A9D4YZP4"/>
<dbReference type="SUPFAM" id="SSF52833">
    <property type="entry name" value="Thioredoxin-like"/>
    <property type="match status" value="1"/>
</dbReference>
<evidence type="ECO:0000259" key="1">
    <source>
        <dbReference type="PROSITE" id="PS51352"/>
    </source>
</evidence>
<dbReference type="InterPro" id="IPR013766">
    <property type="entry name" value="Thioredoxin_domain"/>
</dbReference>
<dbReference type="PROSITE" id="PS51352">
    <property type="entry name" value="THIOREDOXIN_2"/>
    <property type="match status" value="1"/>
</dbReference>